<dbReference type="CDD" id="cd16343">
    <property type="entry name" value="LMWPTP"/>
    <property type="match status" value="1"/>
</dbReference>
<dbReference type="InterPro" id="IPR023485">
    <property type="entry name" value="Ptyr_pPase"/>
</dbReference>
<reference evidence="6 8" key="2">
    <citation type="submission" date="2024-05" db="EMBL/GenBank/DDBJ databases">
        <authorList>
            <person name="De Oliveira J.P."/>
            <person name="Noriler S.A."/>
            <person name="De Oliveira A.G."/>
            <person name="Sipoli D.S."/>
        </authorList>
    </citation>
    <scope>NUCLEOTIDE SEQUENCE [LARGE SCALE GENOMIC DNA]</scope>
    <source>
        <strain evidence="6 8">LABIM192</strain>
    </source>
</reference>
<gene>
    <name evidence="6" type="ORF">ABI908_22605</name>
    <name evidence="5" type="ORF">DK843_05900</name>
</gene>
<feature type="active site" description="Proton donor" evidence="3">
    <location>
        <position position="128"/>
    </location>
</feature>
<dbReference type="SUPFAM" id="SSF52788">
    <property type="entry name" value="Phosphotyrosine protein phosphatases I"/>
    <property type="match status" value="1"/>
</dbReference>
<evidence type="ECO:0000256" key="2">
    <source>
        <dbReference type="ARBA" id="ARBA00022801"/>
    </source>
</evidence>
<evidence type="ECO:0000313" key="7">
    <source>
        <dbReference type="Proteomes" id="UP000252038"/>
    </source>
</evidence>
<dbReference type="AlphaFoldDB" id="A0A344UF33"/>
<dbReference type="Gene3D" id="3.40.50.2300">
    <property type="match status" value="1"/>
</dbReference>
<protein>
    <submittedName>
        <fullName evidence="6">Low molecular weight protein-tyrosine-phosphatase</fullName>
        <ecNumber evidence="6">3.1.3.48</ecNumber>
    </submittedName>
    <submittedName>
        <fullName evidence="5">Protein tyrosine phosphatase</fullName>
    </submittedName>
</protein>
<feature type="active site" description="Nucleophile" evidence="3">
    <location>
        <position position="13"/>
    </location>
</feature>
<dbReference type="Proteomes" id="UP001462502">
    <property type="component" value="Unassembled WGS sequence"/>
</dbReference>
<evidence type="ECO:0000313" key="8">
    <source>
        <dbReference type="Proteomes" id="UP001462502"/>
    </source>
</evidence>
<evidence type="ECO:0000259" key="4">
    <source>
        <dbReference type="SMART" id="SM00226"/>
    </source>
</evidence>
<accession>A0A344UF33</accession>
<evidence type="ECO:0000313" key="6">
    <source>
        <dbReference type="EMBL" id="MEO9386890.1"/>
    </source>
</evidence>
<dbReference type="EMBL" id="CP029554">
    <property type="protein sequence ID" value="AXE33881.1"/>
    <property type="molecule type" value="Genomic_DNA"/>
</dbReference>
<dbReference type="InterPro" id="IPR017867">
    <property type="entry name" value="Tyr_phospatase_low_mol_wt"/>
</dbReference>
<evidence type="ECO:0000256" key="3">
    <source>
        <dbReference type="PIRSR" id="PIRSR617867-1"/>
    </source>
</evidence>
<dbReference type="PRINTS" id="PR00719">
    <property type="entry name" value="LMWPTPASE"/>
</dbReference>
<name>A0A344UF33_9NEIS</name>
<dbReference type="RefSeq" id="WP_114072788.1">
    <property type="nucleotide sequence ID" value="NZ_CP029554.1"/>
</dbReference>
<feature type="domain" description="Phosphotyrosine protein phosphatase I" evidence="4">
    <location>
        <begin position="7"/>
        <end position="154"/>
    </location>
</feature>
<comment type="similarity">
    <text evidence="1">Belongs to the low molecular weight phosphotyrosine protein phosphatase family.</text>
</comment>
<organism evidence="5 7">
    <name type="scientific">Chromobacterium phragmitis</name>
    <dbReference type="NCBI Taxonomy" id="2202141"/>
    <lineage>
        <taxon>Bacteria</taxon>
        <taxon>Pseudomonadati</taxon>
        <taxon>Pseudomonadota</taxon>
        <taxon>Betaproteobacteria</taxon>
        <taxon>Neisseriales</taxon>
        <taxon>Chromobacteriaceae</taxon>
        <taxon>Chromobacterium</taxon>
    </lineage>
</organism>
<reference evidence="5 7" key="1">
    <citation type="submission" date="2018-05" db="EMBL/GenBank/DDBJ databases">
        <title>Genome sequencing, assembly and analysis of the novel insecticidal bacterium, Chromobacterium phragmitis.</title>
        <authorList>
            <person name="Sparks M.E."/>
            <person name="Blackburn M.B."/>
            <person name="Gundersen-Rindal D.E."/>
        </authorList>
    </citation>
    <scope>NUCLEOTIDE SEQUENCE [LARGE SCALE GENOMIC DNA]</scope>
    <source>
        <strain evidence="5">IIBBL 274-1</strain>
    </source>
</reference>
<sequence>MIEKDVFSILFVCHGNICRSPTAEGVMRGKLAHRGWQARFRIDSAGTHGYHVGEAPDARSARAAAGRGYDLSALRARKVEDSDFSGFDLILAADCHNLADLHRRCPPEMAGRLRLMLEPLGEGREVPDPYYGGERGFEQVLDLLEAACDAWLFRLGEDPHRGPADRTPLAC</sequence>
<evidence type="ECO:0000256" key="1">
    <source>
        <dbReference type="ARBA" id="ARBA00011063"/>
    </source>
</evidence>
<dbReference type="EC" id="3.1.3.48" evidence="6"/>
<evidence type="ECO:0000313" key="5">
    <source>
        <dbReference type="EMBL" id="AXE33881.1"/>
    </source>
</evidence>
<dbReference type="Proteomes" id="UP000252038">
    <property type="component" value="Chromosome"/>
</dbReference>
<dbReference type="SMART" id="SM00226">
    <property type="entry name" value="LMWPc"/>
    <property type="match status" value="1"/>
</dbReference>
<keyword evidence="8" id="KW-1185">Reference proteome</keyword>
<dbReference type="GO" id="GO:0004725">
    <property type="term" value="F:protein tyrosine phosphatase activity"/>
    <property type="evidence" value="ECO:0007669"/>
    <property type="project" value="UniProtKB-EC"/>
</dbReference>
<dbReference type="InterPro" id="IPR052995">
    <property type="entry name" value="LMW-PTP"/>
</dbReference>
<keyword evidence="2 6" id="KW-0378">Hydrolase</keyword>
<dbReference type="EMBL" id="JBDXMI010000001">
    <property type="protein sequence ID" value="MEO9386890.1"/>
    <property type="molecule type" value="Genomic_DNA"/>
</dbReference>
<proteinExistence type="inferred from homology"/>
<dbReference type="PANTHER" id="PTHR47439:SF1">
    <property type="entry name" value="ACID PHOSPHATASE"/>
    <property type="match status" value="1"/>
</dbReference>
<dbReference type="PANTHER" id="PTHR47439">
    <property type="entry name" value="LOW MOLECULAR WEIGHT PHOSPHOTYROSINE PROTEIN PHOSPHATASE-RELATED"/>
    <property type="match status" value="1"/>
</dbReference>
<dbReference type="KEGG" id="chrb:DK843_05900"/>
<feature type="active site" evidence="3">
    <location>
        <position position="19"/>
    </location>
</feature>
<dbReference type="InterPro" id="IPR036196">
    <property type="entry name" value="Ptyr_pPase_sf"/>
</dbReference>
<dbReference type="Pfam" id="PF01451">
    <property type="entry name" value="LMWPc"/>
    <property type="match status" value="1"/>
</dbReference>